<dbReference type="SUPFAM" id="SSF53474">
    <property type="entry name" value="alpha/beta-Hydrolases"/>
    <property type="match status" value="1"/>
</dbReference>
<evidence type="ECO:0000259" key="1">
    <source>
        <dbReference type="Pfam" id="PF00561"/>
    </source>
</evidence>
<gene>
    <name evidence="2" type="ORF">J5Y03_11630</name>
</gene>
<dbReference type="PANTHER" id="PTHR43798:SF6">
    <property type="entry name" value="HYDROLASE, PUTATIVE (AFU_ORTHOLOGUE AFUA_4G13070)-RELATED"/>
    <property type="match status" value="1"/>
</dbReference>
<dbReference type="InterPro" id="IPR000073">
    <property type="entry name" value="AB_hydrolase_1"/>
</dbReference>
<dbReference type="GO" id="GO:0016787">
    <property type="term" value="F:hydrolase activity"/>
    <property type="evidence" value="ECO:0007669"/>
    <property type="project" value="UniProtKB-KW"/>
</dbReference>
<dbReference type="Proteomes" id="UP000682134">
    <property type="component" value="Unassembled WGS sequence"/>
</dbReference>
<name>A0A940SJU3_9BACI</name>
<keyword evidence="2" id="KW-0378">Hydrolase</keyword>
<dbReference type="AlphaFoldDB" id="A0A940SJU3"/>
<protein>
    <submittedName>
        <fullName evidence="2">Alpha/beta hydrolase</fullName>
    </submittedName>
</protein>
<dbReference type="InterPro" id="IPR050266">
    <property type="entry name" value="AB_hydrolase_sf"/>
</dbReference>
<comment type="caution">
    <text evidence="2">The sequence shown here is derived from an EMBL/GenBank/DDBJ whole genome shotgun (WGS) entry which is preliminary data.</text>
</comment>
<sequence>MKCYLDSITVNYEVFGSGTPILFIHGFSCDSRLMIGCMEPIFTKRDGYKRIYLDLPGMGKTNGSKTINSSDDMLRIVIDFIDTIISDQSFLLVGESYGGYLSRGVIAKRKEKVDGVAFICPMIVPEMEKRSLPEHFVVVEDKEFIIQLSEDEKTDFRSNNVVLDKNTWIRYKNEVVSGCSIADQRFLSKIKKSYGFTFDVDTITFESPSIFLLGLQDSIVGYKDAFKILENFPRATFSVLDKAGHNLQIEQEVLFNTLINEWLDRLLEVKG</sequence>
<reference evidence="2" key="1">
    <citation type="submission" date="2021-04" db="EMBL/GenBank/DDBJ databases">
        <title>Genome seq and assembly of Bacillus sp.</title>
        <authorList>
            <person name="Chhetri G."/>
        </authorList>
    </citation>
    <scope>NUCLEOTIDE SEQUENCE</scope>
    <source>
        <strain evidence="2">RG28</strain>
    </source>
</reference>
<evidence type="ECO:0000313" key="2">
    <source>
        <dbReference type="EMBL" id="MBP0725821.1"/>
    </source>
</evidence>
<dbReference type="PANTHER" id="PTHR43798">
    <property type="entry name" value="MONOACYLGLYCEROL LIPASE"/>
    <property type="match status" value="1"/>
</dbReference>
<dbReference type="InterPro" id="IPR029058">
    <property type="entry name" value="AB_hydrolase_fold"/>
</dbReference>
<dbReference type="Gene3D" id="3.40.50.1820">
    <property type="entry name" value="alpha/beta hydrolase"/>
    <property type="match status" value="1"/>
</dbReference>
<feature type="domain" description="AB hydrolase-1" evidence="1">
    <location>
        <begin position="20"/>
        <end position="166"/>
    </location>
</feature>
<proteinExistence type="predicted"/>
<evidence type="ECO:0000313" key="3">
    <source>
        <dbReference type="Proteomes" id="UP000682134"/>
    </source>
</evidence>
<dbReference type="Pfam" id="PF00561">
    <property type="entry name" value="Abhydrolase_1"/>
    <property type="match status" value="1"/>
</dbReference>
<dbReference type="RefSeq" id="WP_209405790.1">
    <property type="nucleotide sequence ID" value="NZ_JAGIYQ010000007.1"/>
</dbReference>
<dbReference type="EMBL" id="JAGIYQ010000007">
    <property type="protein sequence ID" value="MBP0725821.1"/>
    <property type="molecule type" value="Genomic_DNA"/>
</dbReference>
<keyword evidence="3" id="KW-1185">Reference proteome</keyword>
<organism evidence="2 3">
    <name type="scientific">Gottfriedia endophytica</name>
    <dbReference type="NCBI Taxonomy" id="2820819"/>
    <lineage>
        <taxon>Bacteria</taxon>
        <taxon>Bacillati</taxon>
        <taxon>Bacillota</taxon>
        <taxon>Bacilli</taxon>
        <taxon>Bacillales</taxon>
        <taxon>Bacillaceae</taxon>
        <taxon>Gottfriedia</taxon>
    </lineage>
</organism>
<accession>A0A940SJU3</accession>